<dbReference type="Proteomes" id="UP001234585">
    <property type="component" value="Plasmid unnamed1"/>
</dbReference>
<name>A0AA50H8U1_9HYPH</name>
<feature type="transmembrane region" description="Helical" evidence="7">
    <location>
        <begin position="255"/>
        <end position="280"/>
    </location>
</feature>
<keyword evidence="10" id="KW-1185">Reference proteome</keyword>
<feature type="transmembrane region" description="Helical" evidence="7">
    <location>
        <begin position="115"/>
        <end position="135"/>
    </location>
</feature>
<keyword evidence="5 7" id="KW-1133">Transmembrane helix</keyword>
<proteinExistence type="inferred from homology"/>
<dbReference type="AlphaFoldDB" id="A0AA50H8U1"/>
<dbReference type="RefSeq" id="WP_160871955.1">
    <property type="nucleotide sequence ID" value="NZ_CP132303.1"/>
</dbReference>
<geneLocation type="plasmid" evidence="9 10">
    <name>unnamed1</name>
</geneLocation>
<keyword evidence="2 7" id="KW-0813">Transport</keyword>
<keyword evidence="6 7" id="KW-0472">Membrane</keyword>
<evidence type="ECO:0000256" key="3">
    <source>
        <dbReference type="ARBA" id="ARBA00022475"/>
    </source>
</evidence>
<evidence type="ECO:0000256" key="1">
    <source>
        <dbReference type="ARBA" id="ARBA00004651"/>
    </source>
</evidence>
<dbReference type="GO" id="GO:0055085">
    <property type="term" value="P:transmembrane transport"/>
    <property type="evidence" value="ECO:0007669"/>
    <property type="project" value="InterPro"/>
</dbReference>
<feature type="transmembrane region" description="Helical" evidence="7">
    <location>
        <begin position="155"/>
        <end position="178"/>
    </location>
</feature>
<sequence>MTIAIAALQRRRRHRGLWAYIARRLLAGAALLLVLSSLIFLGTALLPGDAASALLGRSATPAALAELREKLGLDQPLITRYLTWLSAFVQGDLGNSLMNGRAVSDSIAARLGNTLFLAGFAASIVIPLSIFLGLFSVRYRDSVIDRTITFVTRGLVALPEFFVGYLLIYALSISLGWFSSSSTVFPGMSLSSRVVATVLPCLTLVIAITGHVTTMVRACVLDVLSRPYIEMAVLKGVPHGTIVWRHALANALSPIINVVLINLAYLVAGVVVVEVVFVYPGMGQFMVDSVFNRDIPVVQASALLFAAIYIGLNLCADVLAVLANPRLGFTS</sequence>
<evidence type="ECO:0000313" key="10">
    <source>
        <dbReference type="Proteomes" id="UP001234585"/>
    </source>
</evidence>
<evidence type="ECO:0000256" key="5">
    <source>
        <dbReference type="ARBA" id="ARBA00022989"/>
    </source>
</evidence>
<feature type="transmembrane region" description="Helical" evidence="7">
    <location>
        <begin position="300"/>
        <end position="323"/>
    </location>
</feature>
<evidence type="ECO:0000259" key="8">
    <source>
        <dbReference type="PROSITE" id="PS50928"/>
    </source>
</evidence>
<dbReference type="Gene3D" id="1.10.3720.10">
    <property type="entry name" value="MetI-like"/>
    <property type="match status" value="1"/>
</dbReference>
<organism evidence="9 10">
    <name type="scientific">Shinella sumterensis</name>
    <dbReference type="NCBI Taxonomy" id="1967501"/>
    <lineage>
        <taxon>Bacteria</taxon>
        <taxon>Pseudomonadati</taxon>
        <taxon>Pseudomonadota</taxon>
        <taxon>Alphaproteobacteria</taxon>
        <taxon>Hyphomicrobiales</taxon>
        <taxon>Rhizobiaceae</taxon>
        <taxon>Shinella</taxon>
    </lineage>
</organism>
<dbReference type="Pfam" id="PF00528">
    <property type="entry name" value="BPD_transp_1"/>
    <property type="match status" value="1"/>
</dbReference>
<dbReference type="EMBL" id="CP132303">
    <property type="protein sequence ID" value="WLR99542.1"/>
    <property type="molecule type" value="Genomic_DNA"/>
</dbReference>
<comment type="subcellular location">
    <subcellularLocation>
        <location evidence="1 7">Cell membrane</location>
        <topology evidence="1 7">Multi-pass membrane protein</topology>
    </subcellularLocation>
</comment>
<comment type="similarity">
    <text evidence="7">Belongs to the binding-protein-dependent transport system permease family.</text>
</comment>
<protein>
    <submittedName>
        <fullName evidence="9">ABC transporter permease</fullName>
    </submittedName>
</protein>
<dbReference type="Pfam" id="PF19300">
    <property type="entry name" value="BPD_transp_1_N"/>
    <property type="match status" value="1"/>
</dbReference>
<keyword evidence="3" id="KW-1003">Cell membrane</keyword>
<gene>
    <name evidence="9" type="ORF">Q9313_22460</name>
</gene>
<evidence type="ECO:0000313" key="9">
    <source>
        <dbReference type="EMBL" id="WLR99542.1"/>
    </source>
</evidence>
<dbReference type="InterPro" id="IPR035906">
    <property type="entry name" value="MetI-like_sf"/>
</dbReference>
<evidence type="ECO:0000256" key="4">
    <source>
        <dbReference type="ARBA" id="ARBA00022692"/>
    </source>
</evidence>
<dbReference type="CDD" id="cd06261">
    <property type="entry name" value="TM_PBP2"/>
    <property type="match status" value="1"/>
</dbReference>
<dbReference type="PROSITE" id="PS50928">
    <property type="entry name" value="ABC_TM1"/>
    <property type="match status" value="1"/>
</dbReference>
<dbReference type="PANTHER" id="PTHR43163:SF3">
    <property type="entry name" value="PEPTIDE ABC TRANSPORTER PERMEASE PROTEIN"/>
    <property type="match status" value="1"/>
</dbReference>
<feature type="transmembrane region" description="Helical" evidence="7">
    <location>
        <begin position="190"/>
        <end position="208"/>
    </location>
</feature>
<feature type="domain" description="ABC transmembrane type-1" evidence="8">
    <location>
        <begin position="111"/>
        <end position="316"/>
    </location>
</feature>
<evidence type="ECO:0000256" key="6">
    <source>
        <dbReference type="ARBA" id="ARBA00023136"/>
    </source>
</evidence>
<feature type="transmembrane region" description="Helical" evidence="7">
    <location>
        <begin position="21"/>
        <end position="46"/>
    </location>
</feature>
<dbReference type="InterPro" id="IPR045621">
    <property type="entry name" value="BPD_transp_1_N"/>
</dbReference>
<evidence type="ECO:0000256" key="7">
    <source>
        <dbReference type="RuleBase" id="RU363032"/>
    </source>
</evidence>
<dbReference type="InterPro" id="IPR000515">
    <property type="entry name" value="MetI-like"/>
</dbReference>
<keyword evidence="4 7" id="KW-0812">Transmembrane</keyword>
<keyword evidence="9" id="KW-0614">Plasmid</keyword>
<reference evidence="9 10" key="1">
    <citation type="submission" date="2023-08" db="EMBL/GenBank/DDBJ databases">
        <title>Pathogen: clinical or host-associated sample.</title>
        <authorList>
            <person name="Hergert J."/>
            <person name="Casey R."/>
            <person name="Wagner J."/>
            <person name="Young E.L."/>
            <person name="Oakeson K.F."/>
        </authorList>
    </citation>
    <scope>NUCLEOTIDE SEQUENCE [LARGE SCALE GENOMIC DNA]</scope>
    <source>
        <strain evidence="9 10">1760953</strain>
        <plasmid evidence="9 10">unnamed1</plasmid>
    </source>
</reference>
<dbReference type="PANTHER" id="PTHR43163">
    <property type="entry name" value="DIPEPTIDE TRANSPORT SYSTEM PERMEASE PROTEIN DPPB-RELATED"/>
    <property type="match status" value="1"/>
</dbReference>
<dbReference type="SUPFAM" id="SSF161098">
    <property type="entry name" value="MetI-like"/>
    <property type="match status" value="1"/>
</dbReference>
<evidence type="ECO:0000256" key="2">
    <source>
        <dbReference type="ARBA" id="ARBA00022448"/>
    </source>
</evidence>
<dbReference type="GO" id="GO:0005886">
    <property type="term" value="C:plasma membrane"/>
    <property type="evidence" value="ECO:0007669"/>
    <property type="project" value="UniProtKB-SubCell"/>
</dbReference>
<accession>A0AA50H8U1</accession>